<evidence type="ECO:0000256" key="2">
    <source>
        <dbReference type="ARBA" id="ARBA00023125"/>
    </source>
</evidence>
<dbReference type="InterPro" id="IPR016032">
    <property type="entry name" value="Sig_transdc_resp-reg_C-effctor"/>
</dbReference>
<dbReference type="OrthoDB" id="4309410at2"/>
<dbReference type="SUPFAM" id="SSF46894">
    <property type="entry name" value="C-terminal effector domain of the bipartite response regulators"/>
    <property type="match status" value="1"/>
</dbReference>
<dbReference type="CDD" id="cd06170">
    <property type="entry name" value="LuxR_C_like"/>
    <property type="match status" value="1"/>
</dbReference>
<evidence type="ECO:0000256" key="1">
    <source>
        <dbReference type="ARBA" id="ARBA00023015"/>
    </source>
</evidence>
<protein>
    <submittedName>
        <fullName evidence="5">Response regulator transcription factor</fullName>
    </submittedName>
</protein>
<reference evidence="5 6" key="1">
    <citation type="submission" date="2019-03" db="EMBL/GenBank/DDBJ databases">
        <title>Draft genome sequences of novel Actinobacteria.</title>
        <authorList>
            <person name="Sahin N."/>
            <person name="Ay H."/>
            <person name="Saygin H."/>
        </authorList>
    </citation>
    <scope>NUCLEOTIDE SEQUENCE [LARGE SCALE GENOMIC DNA]</scope>
    <source>
        <strain evidence="5 6">7K502</strain>
    </source>
</reference>
<dbReference type="InterPro" id="IPR036388">
    <property type="entry name" value="WH-like_DNA-bd_sf"/>
</dbReference>
<dbReference type="InterPro" id="IPR000792">
    <property type="entry name" value="Tscrpt_reg_LuxR_C"/>
</dbReference>
<gene>
    <name evidence="5" type="ORF">E1288_44010</name>
</gene>
<proteinExistence type="predicted"/>
<keyword evidence="6" id="KW-1185">Reference proteome</keyword>
<evidence type="ECO:0000313" key="6">
    <source>
        <dbReference type="Proteomes" id="UP000294947"/>
    </source>
</evidence>
<dbReference type="SMART" id="SM00421">
    <property type="entry name" value="HTH_LUXR"/>
    <property type="match status" value="1"/>
</dbReference>
<dbReference type="PANTHER" id="PTHR44688">
    <property type="entry name" value="DNA-BINDING TRANSCRIPTIONAL ACTIVATOR DEVR_DOSR"/>
    <property type="match status" value="1"/>
</dbReference>
<sequence>MTSHTAWPSAPRRAVSTAQAGRTSIRVAVRAIDPLVVSGLHAMLRPASGIDLVADCEEAEVTVAVTDSSGLCELLSDITVSRLVLIADDLRHAELLTAIEHGLIVLVPRGEVTTKSRLLQAISDACEGRGDLPAQQVCAVLQGMKQLQESTLGPRDLTLSGLSSREIEIFRLLADGLGTGEIAEKLMYSERTVKSVLHGMMSRLGLRNRAHAVAYALRHGLI</sequence>
<feature type="domain" description="HTH luxR-type" evidence="4">
    <location>
        <begin position="155"/>
        <end position="220"/>
    </location>
</feature>
<dbReference type="GO" id="GO:0003677">
    <property type="term" value="F:DNA binding"/>
    <property type="evidence" value="ECO:0007669"/>
    <property type="project" value="UniProtKB-KW"/>
</dbReference>
<name>A0A4V2YIG8_9PSEU</name>
<keyword evidence="3" id="KW-0804">Transcription</keyword>
<dbReference type="EMBL" id="SMKW01000136">
    <property type="protein sequence ID" value="TDD34827.1"/>
    <property type="molecule type" value="Genomic_DNA"/>
</dbReference>
<dbReference type="AlphaFoldDB" id="A0A4V2YIG8"/>
<dbReference type="GO" id="GO:0006355">
    <property type="term" value="P:regulation of DNA-templated transcription"/>
    <property type="evidence" value="ECO:0007669"/>
    <property type="project" value="InterPro"/>
</dbReference>
<dbReference type="PANTHER" id="PTHR44688:SF16">
    <property type="entry name" value="DNA-BINDING TRANSCRIPTIONAL ACTIVATOR DEVR_DOSR"/>
    <property type="match status" value="1"/>
</dbReference>
<dbReference type="PROSITE" id="PS50043">
    <property type="entry name" value="HTH_LUXR_2"/>
    <property type="match status" value="1"/>
</dbReference>
<keyword evidence="2" id="KW-0238">DNA-binding</keyword>
<dbReference type="Proteomes" id="UP000294947">
    <property type="component" value="Unassembled WGS sequence"/>
</dbReference>
<organism evidence="5 6">
    <name type="scientific">Saccharopolyspora elongata</name>
    <dbReference type="NCBI Taxonomy" id="2530387"/>
    <lineage>
        <taxon>Bacteria</taxon>
        <taxon>Bacillati</taxon>
        <taxon>Actinomycetota</taxon>
        <taxon>Actinomycetes</taxon>
        <taxon>Pseudonocardiales</taxon>
        <taxon>Pseudonocardiaceae</taxon>
        <taxon>Saccharopolyspora</taxon>
    </lineage>
</organism>
<evidence type="ECO:0000259" key="4">
    <source>
        <dbReference type="PROSITE" id="PS50043"/>
    </source>
</evidence>
<evidence type="ECO:0000256" key="3">
    <source>
        <dbReference type="ARBA" id="ARBA00023163"/>
    </source>
</evidence>
<dbReference type="Gene3D" id="1.10.10.10">
    <property type="entry name" value="Winged helix-like DNA-binding domain superfamily/Winged helix DNA-binding domain"/>
    <property type="match status" value="1"/>
</dbReference>
<dbReference type="PRINTS" id="PR00038">
    <property type="entry name" value="HTHLUXR"/>
</dbReference>
<dbReference type="Pfam" id="PF00196">
    <property type="entry name" value="GerE"/>
    <property type="match status" value="1"/>
</dbReference>
<accession>A0A4V2YIG8</accession>
<evidence type="ECO:0000313" key="5">
    <source>
        <dbReference type="EMBL" id="TDD34827.1"/>
    </source>
</evidence>
<comment type="caution">
    <text evidence="5">The sequence shown here is derived from an EMBL/GenBank/DDBJ whole genome shotgun (WGS) entry which is preliminary data.</text>
</comment>
<keyword evidence="1" id="KW-0805">Transcription regulation</keyword>